<dbReference type="OrthoDB" id="428159at2759"/>
<dbReference type="AlphaFoldDB" id="A0A2T2NZK4"/>
<feature type="compositionally biased region" description="Polar residues" evidence="1">
    <location>
        <begin position="164"/>
        <end position="178"/>
    </location>
</feature>
<organism evidence="2 3">
    <name type="scientific">Corynespora cassiicola Philippines</name>
    <dbReference type="NCBI Taxonomy" id="1448308"/>
    <lineage>
        <taxon>Eukaryota</taxon>
        <taxon>Fungi</taxon>
        <taxon>Dikarya</taxon>
        <taxon>Ascomycota</taxon>
        <taxon>Pezizomycotina</taxon>
        <taxon>Dothideomycetes</taxon>
        <taxon>Pleosporomycetidae</taxon>
        <taxon>Pleosporales</taxon>
        <taxon>Corynesporascaceae</taxon>
        <taxon>Corynespora</taxon>
    </lineage>
</organism>
<gene>
    <name evidence="2" type="ORF">BS50DRAFT_268455</name>
</gene>
<accession>A0A2T2NZK4</accession>
<feature type="region of interest" description="Disordered" evidence="1">
    <location>
        <begin position="290"/>
        <end position="336"/>
    </location>
</feature>
<feature type="compositionally biased region" description="Basic and acidic residues" evidence="1">
    <location>
        <begin position="325"/>
        <end position="334"/>
    </location>
</feature>
<keyword evidence="3" id="KW-1185">Reference proteome</keyword>
<feature type="region of interest" description="Disordered" evidence="1">
    <location>
        <begin position="60"/>
        <end position="178"/>
    </location>
</feature>
<dbReference type="STRING" id="1448308.A0A2T2NZK4"/>
<dbReference type="EMBL" id="KZ678131">
    <property type="protein sequence ID" value="PSN70832.1"/>
    <property type="molecule type" value="Genomic_DNA"/>
</dbReference>
<evidence type="ECO:0000313" key="3">
    <source>
        <dbReference type="Proteomes" id="UP000240883"/>
    </source>
</evidence>
<proteinExistence type="predicted"/>
<feature type="compositionally biased region" description="Pro residues" evidence="1">
    <location>
        <begin position="150"/>
        <end position="160"/>
    </location>
</feature>
<name>A0A2T2NZK4_CORCC</name>
<protein>
    <recommendedName>
        <fullName evidence="4">Glycosyltransferase family 1 protein</fullName>
    </recommendedName>
</protein>
<feature type="region of interest" description="Disordered" evidence="1">
    <location>
        <begin position="1"/>
        <end position="28"/>
    </location>
</feature>
<feature type="compositionally biased region" description="Polar residues" evidence="1">
    <location>
        <begin position="1"/>
        <end position="16"/>
    </location>
</feature>
<sequence length="510" mass="55094">MTASSVRSGSEQQLGERTSRSELGVETSSLLRIDLDGNSDLYCMTPPAYAQSVADNEITVDAETMQDEKVGLPGASYTRNVELEDTQTAPKRPPPPEPKDAQPMIERSPSPTPNEKTGLPDISHPRSPSPDTPEPALQRSLSAQQDNNIPPMPQRPPPAEPRSKTSFDSLYRSPSTSEVQPIYLSETEMKAALAHVRRCTVLPSRPATWLVKRKNTALSPLAATVLIREGLLMDEDLELMSAGSGVKRDPSDPISAVLFATYDTVGEVMLGFVQGPAELGRQVHPLLAKYQTRQQQQQQQGEAYSDDPTSTAATNKAGDANAGLEKARTRDRLASAKAPAKQVAVGTGRGVGRMVVAGLKAPVVMSHGVTRGFHNVPKLYGEEVREYENVVDIRSGLLVSAKGLGHGVSDGLRDFFVKPMEGMQKDGAKGFMKGFGKGVCSLAVKPSSGLVGIVGYSSVGVYKEISKKWGKGSAGEIVRNIGQTEFEDASDQERMDIVKTWYQVMMRSEK</sequence>
<feature type="compositionally biased region" description="Polar residues" evidence="1">
    <location>
        <begin position="139"/>
        <end position="148"/>
    </location>
</feature>
<evidence type="ECO:0000256" key="1">
    <source>
        <dbReference type="SAM" id="MobiDB-lite"/>
    </source>
</evidence>
<dbReference type="Proteomes" id="UP000240883">
    <property type="component" value="Unassembled WGS sequence"/>
</dbReference>
<reference evidence="2 3" key="1">
    <citation type="journal article" date="2018" name="Front. Microbiol.">
        <title>Genome-Wide Analysis of Corynespora cassiicola Leaf Fall Disease Putative Effectors.</title>
        <authorList>
            <person name="Lopez D."/>
            <person name="Ribeiro S."/>
            <person name="Label P."/>
            <person name="Fumanal B."/>
            <person name="Venisse J.S."/>
            <person name="Kohler A."/>
            <person name="de Oliveira R.R."/>
            <person name="Labutti K."/>
            <person name="Lipzen A."/>
            <person name="Lail K."/>
            <person name="Bauer D."/>
            <person name="Ohm R.A."/>
            <person name="Barry K.W."/>
            <person name="Spatafora J."/>
            <person name="Grigoriev I.V."/>
            <person name="Martin F.M."/>
            <person name="Pujade-Renaud V."/>
        </authorList>
    </citation>
    <scope>NUCLEOTIDE SEQUENCE [LARGE SCALE GENOMIC DNA]</scope>
    <source>
        <strain evidence="2 3">Philippines</strain>
    </source>
</reference>
<evidence type="ECO:0000313" key="2">
    <source>
        <dbReference type="EMBL" id="PSN70832.1"/>
    </source>
</evidence>
<evidence type="ECO:0008006" key="4">
    <source>
        <dbReference type="Google" id="ProtNLM"/>
    </source>
</evidence>